<comment type="cofactor">
    <cofactor evidence="2">
        <name>Mn(2+)</name>
        <dbReference type="ChEBI" id="CHEBI:29035"/>
    </cofactor>
    <text evidence="2">The Mn(2+) ion enhances activity.</text>
</comment>
<evidence type="ECO:0000259" key="3">
    <source>
        <dbReference type="Pfam" id="PF07687"/>
    </source>
</evidence>
<feature type="binding site" evidence="2">
    <location>
        <position position="166"/>
    </location>
    <ligand>
        <name>Mn(2+)</name>
        <dbReference type="ChEBI" id="CHEBI:29035"/>
        <label>2</label>
    </ligand>
</feature>
<reference evidence="4 5" key="2">
    <citation type="journal article" date="2016" name="Appl. Microbiol. Biotechnol.">
        <title>Mutations improving production and secretion of extracellular lipase by Burkholderia glumae PG1.</title>
        <authorList>
            <person name="Knapp A."/>
            <person name="Voget S."/>
            <person name="Gao R."/>
            <person name="Zaburannyi N."/>
            <person name="Krysciak D."/>
            <person name="Breuer M."/>
            <person name="Hauer B."/>
            <person name="Streit W.R."/>
            <person name="Muller R."/>
            <person name="Daniel R."/>
            <person name="Jaeger K.E."/>
        </authorList>
    </citation>
    <scope>NUCLEOTIDE SEQUENCE [LARGE SCALE GENOMIC DNA]</scope>
    <source>
        <strain evidence="4 5">PG1</strain>
    </source>
</reference>
<dbReference type="AlphaFoldDB" id="A0A0B6SAW7"/>
<dbReference type="Gene3D" id="3.40.630.10">
    <property type="entry name" value="Zn peptidases"/>
    <property type="match status" value="1"/>
</dbReference>
<keyword evidence="5" id="KW-1185">Reference proteome</keyword>
<dbReference type="PANTHER" id="PTHR11014:SF63">
    <property type="entry name" value="METALLOPEPTIDASE, PUTATIVE (AFU_ORTHOLOGUE AFUA_6G09600)-RELATED"/>
    <property type="match status" value="1"/>
</dbReference>
<evidence type="ECO:0000313" key="5">
    <source>
        <dbReference type="Proteomes" id="UP000031838"/>
    </source>
</evidence>
<sequence>MSATQPVIAGIAELAPEFIELRQRLHAHPELAFQETRTSDLVAQRLTEWGYAVHRGIGRTGLVGVLREGRGGKTLGLRADMDALPIREATRLPYASVHEHAMHACGHDGHTAMLLCAARYLAATRRFSGTLNLIFQPAEENFGGGKAMLDDGLFERFPCDAIFALHNMPGRPAGDMAFRTGPTMASCDRVTITLRGMGGHGALPHLARDPMSAAGGLMVALQTVVARDIDAQQAAVITVGSVRAGETFNVIPETVEMKLSVRALDAEVRRQLALRITQLAQGHAAAYGLTAVVDYDYGYPVLVNHAAPTEFARGIARELLGDARVEAQAPPLMGSEDFAYMLEARPGCYALLGNGLEGRHGRMVHHPGYDFNDEILAIGASYWVRIAQGWLAA</sequence>
<dbReference type="InterPro" id="IPR036264">
    <property type="entry name" value="Bact_exopeptidase_dim_dom"/>
</dbReference>
<feature type="binding site" evidence="2">
    <location>
        <position position="365"/>
    </location>
    <ligand>
        <name>Mn(2+)</name>
        <dbReference type="ChEBI" id="CHEBI:29035"/>
        <label>2</label>
    </ligand>
</feature>
<protein>
    <submittedName>
        <fullName evidence="4">Putative hippurate hydrolase</fullName>
        <ecNumber evidence="4">3.5.1.32</ecNumber>
    </submittedName>
</protein>
<dbReference type="SUPFAM" id="SSF55031">
    <property type="entry name" value="Bacterial exopeptidase dimerisation domain"/>
    <property type="match status" value="1"/>
</dbReference>
<dbReference type="Gene3D" id="3.30.70.360">
    <property type="match status" value="1"/>
</dbReference>
<organism evidence="4 5">
    <name type="scientific">Burkholderia plantarii</name>
    <dbReference type="NCBI Taxonomy" id="41899"/>
    <lineage>
        <taxon>Bacteria</taxon>
        <taxon>Pseudomonadati</taxon>
        <taxon>Pseudomonadota</taxon>
        <taxon>Betaproteobacteria</taxon>
        <taxon>Burkholderiales</taxon>
        <taxon>Burkholderiaceae</taxon>
        <taxon>Burkholderia</taxon>
    </lineage>
</organism>
<dbReference type="EC" id="3.5.1.32" evidence="4"/>
<dbReference type="SUPFAM" id="SSF53187">
    <property type="entry name" value="Zn-dependent exopeptidases"/>
    <property type="match status" value="1"/>
</dbReference>
<evidence type="ECO:0000256" key="2">
    <source>
        <dbReference type="PIRSR" id="PIRSR005962-1"/>
    </source>
</evidence>
<proteinExistence type="predicted"/>
<feature type="binding site" evidence="2">
    <location>
        <position position="107"/>
    </location>
    <ligand>
        <name>Mn(2+)</name>
        <dbReference type="ChEBI" id="CHEBI:29035"/>
        <label>2</label>
    </ligand>
</feature>
<keyword evidence="1 4" id="KW-0378">Hydrolase</keyword>
<evidence type="ECO:0000313" key="4">
    <source>
        <dbReference type="EMBL" id="AJK49366.1"/>
    </source>
</evidence>
<dbReference type="CDD" id="cd05666">
    <property type="entry name" value="M20_Acy1-like"/>
    <property type="match status" value="1"/>
</dbReference>
<dbReference type="FunFam" id="3.30.70.360:FF:000001">
    <property type="entry name" value="N-acetyldiaminopimelate deacetylase"/>
    <property type="match status" value="1"/>
</dbReference>
<dbReference type="RefSeq" id="WP_042627830.1">
    <property type="nucleotide sequence ID" value="NZ_CP002581.1"/>
</dbReference>
<dbReference type="Pfam" id="PF07687">
    <property type="entry name" value="M20_dimer"/>
    <property type="match status" value="1"/>
</dbReference>
<reference evidence="5" key="1">
    <citation type="submission" date="2011-03" db="EMBL/GenBank/DDBJ databases">
        <authorList>
            <person name="Voget S."/>
            <person name="Streit W.R."/>
            <person name="Jaeger K.E."/>
            <person name="Daniel R."/>
        </authorList>
    </citation>
    <scope>NUCLEOTIDE SEQUENCE [LARGE SCALE GENOMIC DNA]</scope>
    <source>
        <strain evidence="5">PG1</strain>
    </source>
</reference>
<dbReference type="Proteomes" id="UP000031838">
    <property type="component" value="Chromosome 2"/>
</dbReference>
<dbReference type="GO" id="GO:0050118">
    <property type="term" value="F:N-acetyldiaminopimelate deacetylase activity"/>
    <property type="evidence" value="ECO:0007669"/>
    <property type="project" value="UniProtKB-ARBA"/>
</dbReference>
<dbReference type="InterPro" id="IPR002933">
    <property type="entry name" value="Peptidase_M20"/>
</dbReference>
<evidence type="ECO:0000256" key="1">
    <source>
        <dbReference type="ARBA" id="ARBA00022801"/>
    </source>
</evidence>
<gene>
    <name evidence="4" type="ORF">BGL_2c12970</name>
</gene>
<feature type="binding site" evidence="2">
    <location>
        <position position="140"/>
    </location>
    <ligand>
        <name>Mn(2+)</name>
        <dbReference type="ChEBI" id="CHEBI:29035"/>
        <label>2</label>
    </ligand>
</feature>
<feature type="domain" description="Peptidase M20 dimerisation" evidence="3">
    <location>
        <begin position="190"/>
        <end position="286"/>
    </location>
</feature>
<keyword evidence="2" id="KW-0479">Metal-binding</keyword>
<feature type="binding site" evidence="2">
    <location>
        <position position="105"/>
    </location>
    <ligand>
        <name>Mn(2+)</name>
        <dbReference type="ChEBI" id="CHEBI:29035"/>
        <label>2</label>
    </ligand>
</feature>
<dbReference type="PIRSF" id="PIRSF005962">
    <property type="entry name" value="Pept_M20D_amidohydro"/>
    <property type="match status" value="1"/>
</dbReference>
<accession>A0A0B6SAW7</accession>
<dbReference type="KEGG" id="bgp:BGL_2c12970"/>
<dbReference type="HOGENOM" id="CLU_023257_0_1_4"/>
<dbReference type="InterPro" id="IPR017439">
    <property type="entry name" value="Amidohydrolase"/>
</dbReference>
<dbReference type="GO" id="GO:0046872">
    <property type="term" value="F:metal ion binding"/>
    <property type="evidence" value="ECO:0007669"/>
    <property type="project" value="UniProtKB-KW"/>
</dbReference>
<dbReference type="InterPro" id="IPR011650">
    <property type="entry name" value="Peptidase_M20_dimer"/>
</dbReference>
<keyword evidence="2" id="KW-0464">Manganese</keyword>
<dbReference type="EMBL" id="CP002581">
    <property type="protein sequence ID" value="AJK49366.1"/>
    <property type="molecule type" value="Genomic_DNA"/>
</dbReference>
<dbReference type="GO" id="GO:0019877">
    <property type="term" value="P:diaminopimelate biosynthetic process"/>
    <property type="evidence" value="ECO:0007669"/>
    <property type="project" value="UniProtKB-ARBA"/>
</dbReference>
<dbReference type="PANTHER" id="PTHR11014">
    <property type="entry name" value="PEPTIDASE M20 FAMILY MEMBER"/>
    <property type="match status" value="1"/>
</dbReference>
<dbReference type="Pfam" id="PF01546">
    <property type="entry name" value="Peptidase_M20"/>
    <property type="match status" value="1"/>
</dbReference>
<dbReference type="NCBIfam" id="TIGR01891">
    <property type="entry name" value="amidohydrolases"/>
    <property type="match status" value="1"/>
</dbReference>
<dbReference type="GO" id="GO:0047980">
    <property type="term" value="F:hippurate hydrolase activity"/>
    <property type="evidence" value="ECO:0007669"/>
    <property type="project" value="UniProtKB-EC"/>
</dbReference>
<name>A0A0B6SAW7_BURPL</name>